<dbReference type="SUPFAM" id="SSF103657">
    <property type="entry name" value="BAR/IMD domain-like"/>
    <property type="match status" value="1"/>
</dbReference>
<dbReference type="PANTHER" id="PTHR23176:SF136">
    <property type="entry name" value="RHO GTPASE ACTIVATOR (RGD1)"/>
    <property type="match status" value="1"/>
</dbReference>
<keyword evidence="1" id="KW-0343">GTPase activation</keyword>
<feature type="domain" description="Rho-GAP" evidence="4">
    <location>
        <begin position="531"/>
        <end position="721"/>
    </location>
</feature>
<feature type="domain" description="F-BAR" evidence="5">
    <location>
        <begin position="56"/>
        <end position="327"/>
    </location>
</feature>
<protein>
    <recommendedName>
        <fullName evidence="8">Rho-GAP domain-containing protein</fullName>
    </recommendedName>
</protein>
<feature type="compositionally biased region" description="Basic and acidic residues" evidence="3">
    <location>
        <begin position="170"/>
        <end position="184"/>
    </location>
</feature>
<dbReference type="Gene3D" id="1.20.1270.60">
    <property type="entry name" value="Arfaptin homology (AH) domain/BAR domain"/>
    <property type="match status" value="1"/>
</dbReference>
<dbReference type="InterPro" id="IPR001060">
    <property type="entry name" value="FCH_dom"/>
</dbReference>
<dbReference type="Gene3D" id="1.10.555.10">
    <property type="entry name" value="Rho GTPase activation protein"/>
    <property type="match status" value="1"/>
</dbReference>
<organism evidence="6 7">
    <name type="scientific">Friedmanniomyces simplex</name>
    <dbReference type="NCBI Taxonomy" id="329884"/>
    <lineage>
        <taxon>Eukaryota</taxon>
        <taxon>Fungi</taxon>
        <taxon>Dikarya</taxon>
        <taxon>Ascomycota</taxon>
        <taxon>Pezizomycotina</taxon>
        <taxon>Dothideomycetes</taxon>
        <taxon>Dothideomycetidae</taxon>
        <taxon>Mycosphaerellales</taxon>
        <taxon>Teratosphaeriaceae</taxon>
        <taxon>Friedmanniomyces</taxon>
    </lineage>
</organism>
<feature type="compositionally biased region" description="Polar residues" evidence="3">
    <location>
        <begin position="413"/>
        <end position="446"/>
    </location>
</feature>
<feature type="compositionally biased region" description="Polar residues" evidence="3">
    <location>
        <begin position="16"/>
        <end position="34"/>
    </location>
</feature>
<feature type="non-terminal residue" evidence="6">
    <location>
        <position position="759"/>
    </location>
</feature>
<dbReference type="Pfam" id="PF00620">
    <property type="entry name" value="RhoGAP"/>
    <property type="match status" value="1"/>
</dbReference>
<dbReference type="InterPro" id="IPR031160">
    <property type="entry name" value="F_BAR_dom"/>
</dbReference>
<evidence type="ECO:0000256" key="2">
    <source>
        <dbReference type="PROSITE-ProRule" id="PRU01077"/>
    </source>
</evidence>
<feature type="region of interest" description="Disordered" evidence="3">
    <location>
        <begin position="1"/>
        <end position="44"/>
    </location>
</feature>
<dbReference type="SMART" id="SM00055">
    <property type="entry name" value="FCH"/>
    <property type="match status" value="1"/>
</dbReference>
<sequence length="759" mass="82529">MSGEFNRNDLEGESPSAANGSTEPVSPTSPTLESSPAHEPAGYSNGIAAATKETPKQVEDVLYSDIGINTLLNRLKQSIASARDFASFLQKRSKLEEEQAGGLKRLASLHIIDGQRKSEMRGGSYAVQVSEVMRVHERIAENGMQFALSLHQMHEDLNVLTANMERGRKAAKHEGLETEKRASDAEAAMQKAKSKYDSLAEDYDRARTGDTKGSRRMGLKGPKSQEQYESDLQRKVQAADADYEERVRVAKMQRESLVSQLRPKMARQLRELCRECDAGVTLQLQKFATFNEKLLLGNGVAVSPLAGDNGAQRSLRDFVAEIDNEEDFHNYIGGHANKIPARSSKIRYEQHPTLAPKTQQPSSRNISSGAAPTPQPPVQQPTLSVNTNSSQPGSMNSRYSASQAAPGPLVAPSKSQAYSQPSYAQAPQVATPQSQTYLSYGQQQPPAQSPPYNPQHAPARADTFPTPPYPTDPTERSASGSGSGYPPQQTMGTVAPGPPQHRNTLPQQPPSAGPMSPAPSNLPPLRPTFGVSLQDLFDRDQSAVPLVVIQCILAVDHFGLETTGIYRQSGTQSHVTRLISQFNHNPNSIDFRNPANFYHDVHIPATLLKQFFKQLPDPVFTHAAYQAFIDASKFEEESQRRDGLHALINELPDPNYATLRALVLHLHRVTLHEGKNRMGSGNLGVCFAPSLMGTHTGSQIADAGLQARVLDTILTNATAVLGQAGALAATKREAQGIELVAKALRSLVACSSLLKEERV</sequence>
<dbReference type="InterPro" id="IPR027267">
    <property type="entry name" value="AH/BAR_dom_sf"/>
</dbReference>
<feature type="compositionally biased region" description="Pro residues" evidence="3">
    <location>
        <begin position="507"/>
        <end position="522"/>
    </location>
</feature>
<dbReference type="GO" id="GO:0005096">
    <property type="term" value="F:GTPase activator activity"/>
    <property type="evidence" value="ECO:0007669"/>
    <property type="project" value="UniProtKB-KW"/>
</dbReference>
<gene>
    <name evidence="6" type="ORF">B0A55_13207</name>
</gene>
<name>A0A4U0WBR9_9PEZI</name>
<evidence type="ECO:0000313" key="6">
    <source>
        <dbReference type="EMBL" id="TKA59961.1"/>
    </source>
</evidence>
<comment type="caution">
    <text evidence="6">The sequence shown here is derived from an EMBL/GenBank/DDBJ whole genome shotgun (WGS) entry which is preliminary data.</text>
</comment>
<reference evidence="6 7" key="1">
    <citation type="submission" date="2017-03" db="EMBL/GenBank/DDBJ databases">
        <title>Genomes of endolithic fungi from Antarctica.</title>
        <authorList>
            <person name="Coleine C."/>
            <person name="Masonjones S."/>
            <person name="Stajich J.E."/>
        </authorList>
    </citation>
    <scope>NUCLEOTIDE SEQUENCE [LARGE SCALE GENOMIC DNA]</scope>
    <source>
        <strain evidence="6 7">CCFEE 5184</strain>
    </source>
</reference>
<dbReference type="InterPro" id="IPR000198">
    <property type="entry name" value="RhoGAP_dom"/>
</dbReference>
<keyword evidence="2" id="KW-0175">Coiled coil</keyword>
<dbReference type="SMART" id="SM00324">
    <property type="entry name" value="RhoGAP"/>
    <property type="match status" value="1"/>
</dbReference>
<evidence type="ECO:0000256" key="3">
    <source>
        <dbReference type="SAM" id="MobiDB-lite"/>
    </source>
</evidence>
<dbReference type="STRING" id="329884.A0A4U0WBR9"/>
<dbReference type="Pfam" id="PF00611">
    <property type="entry name" value="FCH"/>
    <property type="match status" value="1"/>
</dbReference>
<evidence type="ECO:0000259" key="5">
    <source>
        <dbReference type="PROSITE" id="PS51741"/>
    </source>
</evidence>
<dbReference type="AlphaFoldDB" id="A0A4U0WBR9"/>
<feature type="region of interest" description="Disordered" evidence="3">
    <location>
        <begin position="170"/>
        <end position="230"/>
    </location>
</feature>
<feature type="compositionally biased region" description="Polar residues" evidence="3">
    <location>
        <begin position="476"/>
        <end position="492"/>
    </location>
</feature>
<dbReference type="PROSITE" id="PS51741">
    <property type="entry name" value="F_BAR"/>
    <property type="match status" value="1"/>
</dbReference>
<dbReference type="PANTHER" id="PTHR23176">
    <property type="entry name" value="RHO/RAC/CDC GTPASE-ACTIVATING PROTEIN"/>
    <property type="match status" value="1"/>
</dbReference>
<keyword evidence="7" id="KW-1185">Reference proteome</keyword>
<dbReference type="InterPro" id="IPR050729">
    <property type="entry name" value="Rho-GAP"/>
</dbReference>
<evidence type="ECO:0000313" key="7">
    <source>
        <dbReference type="Proteomes" id="UP000309340"/>
    </source>
</evidence>
<evidence type="ECO:0008006" key="8">
    <source>
        <dbReference type="Google" id="ProtNLM"/>
    </source>
</evidence>
<accession>A0A4U0WBR9</accession>
<dbReference type="InterPro" id="IPR008936">
    <property type="entry name" value="Rho_GTPase_activation_prot"/>
</dbReference>
<feature type="compositionally biased region" description="Basic and acidic residues" evidence="3">
    <location>
        <begin position="194"/>
        <end position="213"/>
    </location>
</feature>
<feature type="region of interest" description="Disordered" evidence="3">
    <location>
        <begin position="352"/>
        <end position="522"/>
    </location>
</feature>
<dbReference type="PROSITE" id="PS50238">
    <property type="entry name" value="RHOGAP"/>
    <property type="match status" value="1"/>
</dbReference>
<dbReference type="GO" id="GO:0005938">
    <property type="term" value="C:cell cortex"/>
    <property type="evidence" value="ECO:0007669"/>
    <property type="project" value="UniProtKB-ARBA"/>
</dbReference>
<dbReference type="EMBL" id="NAJQ01001375">
    <property type="protein sequence ID" value="TKA59961.1"/>
    <property type="molecule type" value="Genomic_DNA"/>
</dbReference>
<feature type="compositionally biased region" description="Polar residues" evidence="3">
    <location>
        <begin position="356"/>
        <end position="370"/>
    </location>
</feature>
<dbReference type="FunFam" id="1.20.1270.60:FF:000063">
    <property type="entry name" value="Rho GTPase activator"/>
    <property type="match status" value="1"/>
</dbReference>
<evidence type="ECO:0000256" key="1">
    <source>
        <dbReference type="ARBA" id="ARBA00022468"/>
    </source>
</evidence>
<dbReference type="Proteomes" id="UP000309340">
    <property type="component" value="Unassembled WGS sequence"/>
</dbReference>
<feature type="compositionally biased region" description="Basic and acidic residues" evidence="3">
    <location>
        <begin position="1"/>
        <end position="10"/>
    </location>
</feature>
<evidence type="ECO:0000259" key="4">
    <source>
        <dbReference type="PROSITE" id="PS50238"/>
    </source>
</evidence>
<dbReference type="GO" id="GO:0007165">
    <property type="term" value="P:signal transduction"/>
    <property type="evidence" value="ECO:0007669"/>
    <property type="project" value="InterPro"/>
</dbReference>
<dbReference type="SUPFAM" id="SSF48350">
    <property type="entry name" value="GTPase activation domain, GAP"/>
    <property type="match status" value="1"/>
</dbReference>
<feature type="compositionally biased region" description="Polar residues" evidence="3">
    <location>
        <begin position="383"/>
        <end position="403"/>
    </location>
</feature>
<dbReference type="OrthoDB" id="437889at2759"/>
<proteinExistence type="predicted"/>